<dbReference type="AlphaFoldDB" id="A0A2K3QNU6"/>
<comment type="caution">
    <text evidence="3">The sequence shown here is derived from an EMBL/GenBank/DDBJ whole genome shotgun (WGS) entry which is preliminary data.</text>
</comment>
<name>A0A2K3QNU6_9HYPO</name>
<feature type="region of interest" description="Disordered" evidence="1">
    <location>
        <begin position="60"/>
        <end position="85"/>
    </location>
</feature>
<dbReference type="EMBL" id="NRSZ01000142">
    <property type="protein sequence ID" value="PNY29212.1"/>
    <property type="molecule type" value="Genomic_DNA"/>
</dbReference>
<reference evidence="3 4" key="1">
    <citation type="submission" date="2017-08" db="EMBL/GenBank/DDBJ databases">
        <title>Harnessing the power of phylogenomics to disentangle the directionality and signatures of interkingdom host jumping in the parasitic fungal genus Tolypocladium.</title>
        <authorList>
            <person name="Quandt C.A."/>
            <person name="Patterson W."/>
            <person name="Spatafora J.W."/>
        </authorList>
    </citation>
    <scope>NUCLEOTIDE SEQUENCE [LARGE SCALE GENOMIC DNA]</scope>
    <source>
        <strain evidence="3 4">CBS 113982</strain>
    </source>
</reference>
<feature type="domain" description="2EXR" evidence="2">
    <location>
        <begin position="19"/>
        <end position="83"/>
    </location>
</feature>
<evidence type="ECO:0000313" key="3">
    <source>
        <dbReference type="EMBL" id="PNY29212.1"/>
    </source>
</evidence>
<dbReference type="Proteomes" id="UP000236621">
    <property type="component" value="Unassembled WGS sequence"/>
</dbReference>
<dbReference type="InterPro" id="IPR045518">
    <property type="entry name" value="2EXR"/>
</dbReference>
<gene>
    <name evidence="3" type="ORF">TCAP_00870</name>
</gene>
<sequence>MSAATTPVKFKIPDGCRLFTPFPRLPPEIRQQIWEAYLTNPGINFVKLETLDPRWRWGMPTARSQVPGSGGGSNGKGGELPGDVDDVDMVVRNEARIRRVWHAKLVSECRDGRADISNYQELYRQLDTLSRTCFESMRLMQSLVSRPGVLTLSNRRIVALGESPDLVYLEYLPPEFYHTNCNLDFKLDCPGLDLIRRAAVRFSHSWYPNKVSSICRWCGKPHEGLEPGHYPAHLYQFLARYMPKLEDFYLIDYFIVPRTKEENGDAMCVDEEEEESVCESARPEPRRRQVFRAKNRFFHEISDGGASDTEWKLDAKTRHVRAWLQDGFVRYAKASSISRHKDPEKVRFGILACEWDISVPATHRYSAPTRPRKARAKPGPRDAALFANVGPSQSLLENRERMEHSTNGPRVFRLRDKAPRHDAWKPTCADVDGPMGTETPGRTMQGRGGSASFEFGTGGLEFFKFTFRKLYGTVVRWSCP</sequence>
<evidence type="ECO:0000313" key="4">
    <source>
        <dbReference type="Proteomes" id="UP000236621"/>
    </source>
</evidence>
<feature type="compositionally biased region" description="Gly residues" evidence="1">
    <location>
        <begin position="68"/>
        <end position="80"/>
    </location>
</feature>
<dbReference type="Pfam" id="PF20150">
    <property type="entry name" value="2EXR"/>
    <property type="match status" value="1"/>
</dbReference>
<proteinExistence type="predicted"/>
<protein>
    <recommendedName>
        <fullName evidence="2">2EXR domain-containing protein</fullName>
    </recommendedName>
</protein>
<keyword evidence="4" id="KW-1185">Reference proteome</keyword>
<organism evidence="3 4">
    <name type="scientific">Tolypocladium capitatum</name>
    <dbReference type="NCBI Taxonomy" id="45235"/>
    <lineage>
        <taxon>Eukaryota</taxon>
        <taxon>Fungi</taxon>
        <taxon>Dikarya</taxon>
        <taxon>Ascomycota</taxon>
        <taxon>Pezizomycotina</taxon>
        <taxon>Sordariomycetes</taxon>
        <taxon>Hypocreomycetidae</taxon>
        <taxon>Hypocreales</taxon>
        <taxon>Ophiocordycipitaceae</taxon>
        <taxon>Tolypocladium</taxon>
    </lineage>
</organism>
<dbReference type="OrthoDB" id="4655872at2759"/>
<feature type="region of interest" description="Disordered" evidence="1">
    <location>
        <begin position="423"/>
        <end position="447"/>
    </location>
</feature>
<accession>A0A2K3QNU6</accession>
<evidence type="ECO:0000259" key="2">
    <source>
        <dbReference type="Pfam" id="PF20150"/>
    </source>
</evidence>
<dbReference type="STRING" id="45235.A0A2K3QNU6"/>
<evidence type="ECO:0000256" key="1">
    <source>
        <dbReference type="SAM" id="MobiDB-lite"/>
    </source>
</evidence>